<dbReference type="CDD" id="cd05564">
    <property type="entry name" value="PTS_IIB_chitobiose_lichenan"/>
    <property type="match status" value="1"/>
</dbReference>
<organism evidence="9 10">
    <name type="scientific">Bacillus oleivorans</name>
    <dbReference type="NCBI Taxonomy" id="1448271"/>
    <lineage>
        <taxon>Bacteria</taxon>
        <taxon>Bacillati</taxon>
        <taxon>Bacillota</taxon>
        <taxon>Bacilli</taxon>
        <taxon>Bacillales</taxon>
        <taxon>Bacillaceae</taxon>
        <taxon>Bacillus</taxon>
    </lineage>
</organism>
<dbReference type="InterPro" id="IPR003501">
    <property type="entry name" value="PTS_EIIB_2/3"/>
</dbReference>
<dbReference type="GO" id="GO:0008982">
    <property type="term" value="F:protein-N(PI)-phosphohistidine-sugar phosphotransferase activity"/>
    <property type="evidence" value="ECO:0007669"/>
    <property type="project" value="InterPro"/>
</dbReference>
<accession>A0A285D4K6</accession>
<feature type="domain" description="PTS EIIB type-3" evidence="8">
    <location>
        <begin position="1"/>
        <end position="102"/>
    </location>
</feature>
<keyword evidence="3" id="KW-0762">Sugar transport</keyword>
<dbReference type="InterPro" id="IPR013012">
    <property type="entry name" value="PTS_EIIB_3"/>
</dbReference>
<sequence length="102" mass="10929">MKIILVCSAGMSTSMLVQRMRKAADEKGVSATIQATSEADLANHLDQTDVILVGPQVRYLAPKIKEKAAPHGIQVEVIDSLAYGMMDGGKVFEQAQGLVKSK</sequence>
<evidence type="ECO:0000256" key="7">
    <source>
        <dbReference type="PROSITE-ProRule" id="PRU00423"/>
    </source>
</evidence>
<evidence type="ECO:0000256" key="5">
    <source>
        <dbReference type="ARBA" id="ARBA00022683"/>
    </source>
</evidence>
<dbReference type="PROSITE" id="PS51100">
    <property type="entry name" value="PTS_EIIB_TYPE_3"/>
    <property type="match status" value="1"/>
</dbReference>
<gene>
    <name evidence="9" type="ORF">SAMN05877753_11030</name>
</gene>
<evidence type="ECO:0000256" key="4">
    <source>
        <dbReference type="ARBA" id="ARBA00022679"/>
    </source>
</evidence>
<evidence type="ECO:0000313" key="9">
    <source>
        <dbReference type="EMBL" id="SNX74709.1"/>
    </source>
</evidence>
<dbReference type="InterPro" id="IPR036095">
    <property type="entry name" value="PTS_EIIB-like_sf"/>
</dbReference>
<dbReference type="Pfam" id="PF02302">
    <property type="entry name" value="PTS_IIB"/>
    <property type="match status" value="1"/>
</dbReference>
<feature type="modified residue" description="Phosphocysteine; by EIIA" evidence="7">
    <location>
        <position position="7"/>
    </location>
</feature>
<reference evidence="9 10" key="1">
    <citation type="submission" date="2017-08" db="EMBL/GenBank/DDBJ databases">
        <authorList>
            <person name="de Groot N.N."/>
        </authorList>
    </citation>
    <scope>NUCLEOTIDE SEQUENCE [LARGE SCALE GENOMIC DNA]</scope>
    <source>
        <strain evidence="9 10">JC228</strain>
    </source>
</reference>
<keyword evidence="5" id="KW-0598">Phosphotransferase system</keyword>
<dbReference type="SUPFAM" id="SSF52794">
    <property type="entry name" value="PTS system IIB component-like"/>
    <property type="match status" value="1"/>
</dbReference>
<dbReference type="GO" id="GO:0016301">
    <property type="term" value="F:kinase activity"/>
    <property type="evidence" value="ECO:0007669"/>
    <property type="project" value="UniProtKB-KW"/>
</dbReference>
<evidence type="ECO:0000256" key="3">
    <source>
        <dbReference type="ARBA" id="ARBA00022597"/>
    </source>
</evidence>
<dbReference type="PANTHER" id="PTHR34581">
    <property type="entry name" value="PTS SYSTEM N,N'-DIACETYLCHITOBIOSE-SPECIFIC EIIB COMPONENT"/>
    <property type="match status" value="1"/>
</dbReference>
<dbReference type="OrthoDB" id="9808134at2"/>
<dbReference type="GO" id="GO:0009401">
    <property type="term" value="P:phosphoenolpyruvate-dependent sugar phosphotransferase system"/>
    <property type="evidence" value="ECO:0007669"/>
    <property type="project" value="UniProtKB-KW"/>
</dbReference>
<evidence type="ECO:0000313" key="10">
    <source>
        <dbReference type="Proteomes" id="UP000219546"/>
    </source>
</evidence>
<dbReference type="EMBL" id="OAOP01000010">
    <property type="protein sequence ID" value="SNX74709.1"/>
    <property type="molecule type" value="Genomic_DNA"/>
</dbReference>
<keyword evidence="2" id="KW-0597">Phosphoprotein</keyword>
<keyword evidence="1" id="KW-0813">Transport</keyword>
<proteinExistence type="predicted"/>
<protein>
    <submittedName>
        <fullName evidence="9">PTS system cellobiose-specific IIB component</fullName>
    </submittedName>
</protein>
<dbReference type="PANTHER" id="PTHR34581:SF2">
    <property type="entry name" value="PTS SYSTEM N,N'-DIACETYLCHITOBIOSE-SPECIFIC EIIB COMPONENT"/>
    <property type="match status" value="1"/>
</dbReference>
<keyword evidence="6" id="KW-0418">Kinase</keyword>
<evidence type="ECO:0000259" key="8">
    <source>
        <dbReference type="PROSITE" id="PS51100"/>
    </source>
</evidence>
<dbReference type="Proteomes" id="UP000219546">
    <property type="component" value="Unassembled WGS sequence"/>
</dbReference>
<keyword evidence="10" id="KW-1185">Reference proteome</keyword>
<evidence type="ECO:0000256" key="6">
    <source>
        <dbReference type="ARBA" id="ARBA00022777"/>
    </source>
</evidence>
<dbReference type="RefSeq" id="WP_097160083.1">
    <property type="nucleotide sequence ID" value="NZ_JBEPMQ010000011.1"/>
</dbReference>
<evidence type="ECO:0000256" key="2">
    <source>
        <dbReference type="ARBA" id="ARBA00022553"/>
    </source>
</evidence>
<dbReference type="Gene3D" id="3.40.50.2300">
    <property type="match status" value="1"/>
</dbReference>
<evidence type="ECO:0000256" key="1">
    <source>
        <dbReference type="ARBA" id="ARBA00022448"/>
    </source>
</evidence>
<keyword evidence="4" id="KW-0808">Transferase</keyword>
<dbReference type="AlphaFoldDB" id="A0A285D4K6"/>
<name>A0A285D4K6_9BACI</name>
<dbReference type="InterPro" id="IPR051819">
    <property type="entry name" value="PTS_sugar-specific_EIIB"/>
</dbReference>